<proteinExistence type="predicted"/>
<evidence type="ECO:0000313" key="2">
    <source>
        <dbReference type="EMBL" id="ASO20738.1"/>
    </source>
</evidence>
<evidence type="ECO:0000313" key="3">
    <source>
        <dbReference type="Proteomes" id="UP000204221"/>
    </source>
</evidence>
<dbReference type="Gene3D" id="3.30.390.30">
    <property type="match status" value="1"/>
</dbReference>
<dbReference type="InterPro" id="IPR036188">
    <property type="entry name" value="FAD/NAD-bd_sf"/>
</dbReference>
<evidence type="ECO:0000256" key="1">
    <source>
        <dbReference type="SAM" id="MobiDB-lite"/>
    </source>
</evidence>
<gene>
    <name evidence="2" type="ORF">AHOG_15560</name>
</gene>
<dbReference type="SUPFAM" id="SSF55424">
    <property type="entry name" value="FAD/NAD-linked reductases, dimerisation (C-terminal) domain"/>
    <property type="match status" value="1"/>
</dbReference>
<name>A0A221W4H0_9PSEU</name>
<feature type="region of interest" description="Disordered" evidence="1">
    <location>
        <begin position="153"/>
        <end position="173"/>
    </location>
</feature>
<dbReference type="Gene3D" id="3.50.50.60">
    <property type="entry name" value="FAD/NAD(P)-binding domain"/>
    <property type="match status" value="1"/>
</dbReference>
<protein>
    <submittedName>
        <fullName evidence="2">Uncharacterized protein</fullName>
    </submittedName>
</protein>
<sequence>MPGIGDPAQRDGVTPPGGIVVVDASAAGRATAAAPRRTGNAGAPTLLDAEPYPPSDRTPLSEQVLGGASGGARRPEHPACPRRPGRADAPVPCFSTDRFDARLQTHGPPGGDPDVTIGAGDVAACRFVAVRHRPGEAVGVLGWNLPTRARDHRRRLTDPGAEPTSSRGVDVVPPRAVVEIATADRISG</sequence>
<dbReference type="AlphaFoldDB" id="A0A221W4H0"/>
<reference evidence="2 3" key="1">
    <citation type="submission" date="2017-07" db="EMBL/GenBank/DDBJ databases">
        <title>Complete genome sequence of Actinoalloteichus hoggarensis DSM 45943, type strain of Actinoalloteichus hoggarensis.</title>
        <authorList>
            <person name="Ruckert C."/>
            <person name="Nouioui I."/>
            <person name="Willmese J."/>
            <person name="van Wezel G."/>
            <person name="Klenk H.-P."/>
            <person name="Kalinowski J."/>
            <person name="Zotchev S.B."/>
        </authorList>
    </citation>
    <scope>NUCLEOTIDE SEQUENCE [LARGE SCALE GENOMIC DNA]</scope>
    <source>
        <strain evidence="2 3">DSM 45943</strain>
    </source>
</reference>
<dbReference type="Proteomes" id="UP000204221">
    <property type="component" value="Chromosome"/>
</dbReference>
<keyword evidence="3" id="KW-1185">Reference proteome</keyword>
<dbReference type="EMBL" id="CP022521">
    <property type="protein sequence ID" value="ASO20738.1"/>
    <property type="molecule type" value="Genomic_DNA"/>
</dbReference>
<dbReference type="InterPro" id="IPR016156">
    <property type="entry name" value="FAD/NAD-linked_Rdtase_dimer_sf"/>
</dbReference>
<accession>A0A221W4H0</accession>
<dbReference type="KEGG" id="ahg:AHOG_15560"/>
<feature type="compositionally biased region" description="Low complexity" evidence="1">
    <location>
        <begin position="30"/>
        <end position="44"/>
    </location>
</feature>
<feature type="region of interest" description="Disordered" evidence="1">
    <location>
        <begin position="30"/>
        <end position="94"/>
    </location>
</feature>
<organism evidence="2 3">
    <name type="scientific">Actinoalloteichus hoggarensis</name>
    <dbReference type="NCBI Taxonomy" id="1470176"/>
    <lineage>
        <taxon>Bacteria</taxon>
        <taxon>Bacillati</taxon>
        <taxon>Actinomycetota</taxon>
        <taxon>Actinomycetes</taxon>
        <taxon>Pseudonocardiales</taxon>
        <taxon>Pseudonocardiaceae</taxon>
        <taxon>Actinoalloteichus</taxon>
    </lineage>
</organism>